<evidence type="ECO:0000313" key="2">
    <source>
        <dbReference type="Proteomes" id="UP000756346"/>
    </source>
</evidence>
<gene>
    <name evidence="1" type="ORF">B0I36DRAFT_248549</name>
</gene>
<proteinExistence type="predicted"/>
<dbReference type="RefSeq" id="XP_046009552.1">
    <property type="nucleotide sequence ID" value="XM_046150396.1"/>
</dbReference>
<sequence length="389" mass="44311">MAASSSSASSYASTSITRPPSYGTYPPTFSSHESQYTTPDSVSALSSDYDQLVEALRPLDLGPPGYQATIVLFEGTAEEKTIYLGPWEVVGNEERRVLWQCSYQMERLEHFLPPLPADTIPHTLHARHRQFANPFELEQFVTFRTRQRVRYTNEDGEVLLDQPIEVKYEFTSVEASFQFQGDLRRKDLVDCFDVDVVWTDTHGRTDSFGSVKGIGTVQRLKLWADQYSSAHSLTVFANRVDRDRRYKEYFVEHFEGEVKSRDDRRRSLRLAVRGRRGSAPEGSSRSLGGLIRARQRSVGSVTSPTSGGPDIRYLGIQFSRSEDYRRFIEAWIIAHSTDSEFRGVAYPQNRFELPSPEMPSNIPYDLGSSELYYSQMLPVPEVDDDQIPP</sequence>
<dbReference type="Proteomes" id="UP000756346">
    <property type="component" value="Unassembled WGS sequence"/>
</dbReference>
<dbReference type="EMBL" id="JAGTJQ010000008">
    <property type="protein sequence ID" value="KAH7026335.1"/>
    <property type="molecule type" value="Genomic_DNA"/>
</dbReference>
<accession>A0A9P9BMJ2</accession>
<evidence type="ECO:0000313" key="1">
    <source>
        <dbReference type="EMBL" id="KAH7026335.1"/>
    </source>
</evidence>
<comment type="caution">
    <text evidence="1">The sequence shown here is derived from an EMBL/GenBank/DDBJ whole genome shotgun (WGS) entry which is preliminary data.</text>
</comment>
<organism evidence="1 2">
    <name type="scientific">Microdochium trichocladiopsis</name>
    <dbReference type="NCBI Taxonomy" id="1682393"/>
    <lineage>
        <taxon>Eukaryota</taxon>
        <taxon>Fungi</taxon>
        <taxon>Dikarya</taxon>
        <taxon>Ascomycota</taxon>
        <taxon>Pezizomycotina</taxon>
        <taxon>Sordariomycetes</taxon>
        <taxon>Xylariomycetidae</taxon>
        <taxon>Xylariales</taxon>
        <taxon>Microdochiaceae</taxon>
        <taxon>Microdochium</taxon>
    </lineage>
</organism>
<evidence type="ECO:0008006" key="3">
    <source>
        <dbReference type="Google" id="ProtNLM"/>
    </source>
</evidence>
<name>A0A9P9BMJ2_9PEZI</name>
<dbReference type="GeneID" id="70179942"/>
<protein>
    <recommendedName>
        <fullName evidence="3">Acetate kinase</fullName>
    </recommendedName>
</protein>
<reference evidence="1" key="1">
    <citation type="journal article" date="2021" name="Nat. Commun.">
        <title>Genetic determinants of endophytism in the Arabidopsis root mycobiome.</title>
        <authorList>
            <person name="Mesny F."/>
            <person name="Miyauchi S."/>
            <person name="Thiergart T."/>
            <person name="Pickel B."/>
            <person name="Atanasova L."/>
            <person name="Karlsson M."/>
            <person name="Huettel B."/>
            <person name="Barry K.W."/>
            <person name="Haridas S."/>
            <person name="Chen C."/>
            <person name="Bauer D."/>
            <person name="Andreopoulos W."/>
            <person name="Pangilinan J."/>
            <person name="LaButti K."/>
            <person name="Riley R."/>
            <person name="Lipzen A."/>
            <person name="Clum A."/>
            <person name="Drula E."/>
            <person name="Henrissat B."/>
            <person name="Kohler A."/>
            <person name="Grigoriev I.V."/>
            <person name="Martin F.M."/>
            <person name="Hacquard S."/>
        </authorList>
    </citation>
    <scope>NUCLEOTIDE SEQUENCE</scope>
    <source>
        <strain evidence="1">MPI-CAGE-CH-0230</strain>
    </source>
</reference>
<dbReference type="OrthoDB" id="4583914at2759"/>
<dbReference type="AlphaFoldDB" id="A0A9P9BMJ2"/>
<keyword evidence="2" id="KW-1185">Reference proteome</keyword>